<sequence length="105" mass="11977">MFNGKEKNYKENQTLNEYSTLLVLRWHVESLACKNLVCNGKSLNNNMVIDVICVSLRSKFGVFFCSCIESIADQAGLTSRRIDPIDAAATLFFSVFNFYGIFLRY</sequence>
<protein>
    <submittedName>
        <fullName evidence="1">Uncharacterized protein</fullName>
    </submittedName>
</protein>
<evidence type="ECO:0000313" key="2">
    <source>
        <dbReference type="Proteomes" id="UP001054945"/>
    </source>
</evidence>
<reference evidence="1 2" key="1">
    <citation type="submission" date="2021-06" db="EMBL/GenBank/DDBJ databases">
        <title>Caerostris extrusa draft genome.</title>
        <authorList>
            <person name="Kono N."/>
            <person name="Arakawa K."/>
        </authorList>
    </citation>
    <scope>NUCLEOTIDE SEQUENCE [LARGE SCALE GENOMIC DNA]</scope>
</reference>
<dbReference type="Proteomes" id="UP001054945">
    <property type="component" value="Unassembled WGS sequence"/>
</dbReference>
<gene>
    <name evidence="1" type="ORF">CEXT_755811</name>
</gene>
<dbReference type="EMBL" id="BPLR01010655">
    <property type="protein sequence ID" value="GIY40766.1"/>
    <property type="molecule type" value="Genomic_DNA"/>
</dbReference>
<keyword evidence="2" id="KW-1185">Reference proteome</keyword>
<evidence type="ECO:0000313" key="1">
    <source>
        <dbReference type="EMBL" id="GIY40766.1"/>
    </source>
</evidence>
<comment type="caution">
    <text evidence="1">The sequence shown here is derived from an EMBL/GenBank/DDBJ whole genome shotgun (WGS) entry which is preliminary data.</text>
</comment>
<name>A0AAV4T638_CAEEX</name>
<dbReference type="AlphaFoldDB" id="A0AAV4T638"/>
<organism evidence="1 2">
    <name type="scientific">Caerostris extrusa</name>
    <name type="common">Bark spider</name>
    <name type="synonym">Caerostris bankana</name>
    <dbReference type="NCBI Taxonomy" id="172846"/>
    <lineage>
        <taxon>Eukaryota</taxon>
        <taxon>Metazoa</taxon>
        <taxon>Ecdysozoa</taxon>
        <taxon>Arthropoda</taxon>
        <taxon>Chelicerata</taxon>
        <taxon>Arachnida</taxon>
        <taxon>Araneae</taxon>
        <taxon>Araneomorphae</taxon>
        <taxon>Entelegynae</taxon>
        <taxon>Araneoidea</taxon>
        <taxon>Araneidae</taxon>
        <taxon>Caerostris</taxon>
    </lineage>
</organism>
<accession>A0AAV4T638</accession>
<proteinExistence type="predicted"/>